<organism evidence="2 3">
    <name type="scientific">Mitsuokella multacida DSM 20544</name>
    <dbReference type="NCBI Taxonomy" id="500635"/>
    <lineage>
        <taxon>Bacteria</taxon>
        <taxon>Bacillati</taxon>
        <taxon>Bacillota</taxon>
        <taxon>Negativicutes</taxon>
        <taxon>Selenomonadales</taxon>
        <taxon>Selenomonadaceae</taxon>
        <taxon>Mitsuokella</taxon>
    </lineage>
</organism>
<feature type="compositionally biased region" description="Polar residues" evidence="1">
    <location>
        <begin position="8"/>
        <end position="21"/>
    </location>
</feature>
<sequence>MRSALGCSVSQYTGCSRCSGCSVNESSIEKAIPSSKIARG</sequence>
<dbReference type="HOGENOM" id="CLU_3292509_0_0_9"/>
<accession>C9KLW5</accession>
<dbReference type="AlphaFoldDB" id="C9KLW5"/>
<comment type="caution">
    <text evidence="2">The sequence shown here is derived from an EMBL/GenBank/DDBJ whole genome shotgun (WGS) entry which is preliminary data.</text>
</comment>
<feature type="region of interest" description="Disordered" evidence="1">
    <location>
        <begin position="1"/>
        <end position="21"/>
    </location>
</feature>
<dbReference type="STRING" id="500635.MITSMUL_04199"/>
<gene>
    <name evidence="2" type="ORF">MITSMUL_04199</name>
</gene>
<keyword evidence="3" id="KW-1185">Reference proteome</keyword>
<evidence type="ECO:0000313" key="3">
    <source>
        <dbReference type="Proteomes" id="UP000003671"/>
    </source>
</evidence>
<dbReference type="EMBL" id="ABWK02000012">
    <property type="protein sequence ID" value="EEX69129.1"/>
    <property type="molecule type" value="Genomic_DNA"/>
</dbReference>
<dbReference type="Proteomes" id="UP000003671">
    <property type="component" value="Unassembled WGS sequence"/>
</dbReference>
<proteinExistence type="predicted"/>
<evidence type="ECO:0000313" key="2">
    <source>
        <dbReference type="EMBL" id="EEX69129.1"/>
    </source>
</evidence>
<name>C9KLW5_9FIRM</name>
<evidence type="ECO:0000256" key="1">
    <source>
        <dbReference type="SAM" id="MobiDB-lite"/>
    </source>
</evidence>
<protein>
    <submittedName>
        <fullName evidence="2">Uncharacterized protein</fullName>
    </submittedName>
</protein>
<reference evidence="2" key="1">
    <citation type="submission" date="2009-09" db="EMBL/GenBank/DDBJ databases">
        <authorList>
            <person name="Weinstock G."/>
            <person name="Sodergren E."/>
            <person name="Clifton S."/>
            <person name="Fulton L."/>
            <person name="Fulton B."/>
            <person name="Courtney L."/>
            <person name="Fronick C."/>
            <person name="Harrison M."/>
            <person name="Strong C."/>
            <person name="Farmer C."/>
            <person name="Delahaunty K."/>
            <person name="Markovic C."/>
            <person name="Hall O."/>
            <person name="Minx P."/>
            <person name="Tomlinson C."/>
            <person name="Mitreva M."/>
            <person name="Nelson J."/>
            <person name="Hou S."/>
            <person name="Wollam A."/>
            <person name="Pepin K.H."/>
            <person name="Johnson M."/>
            <person name="Bhonagiri V."/>
            <person name="Nash W.E."/>
            <person name="Warren W."/>
            <person name="Chinwalla A."/>
            <person name="Mardis E.R."/>
            <person name="Wilson R.K."/>
        </authorList>
    </citation>
    <scope>NUCLEOTIDE SEQUENCE [LARGE SCALE GENOMIC DNA]</scope>
    <source>
        <strain evidence="2">DSM 20544</strain>
    </source>
</reference>